<accession>A0A7C3SMW8</accession>
<evidence type="ECO:0000313" key="3">
    <source>
        <dbReference type="EMBL" id="HHP04505.1"/>
    </source>
</evidence>
<dbReference type="SUPFAM" id="SSF81593">
    <property type="entry name" value="Nucleotidyltransferase substrate binding subunit/domain"/>
    <property type="match status" value="1"/>
</dbReference>
<sequence length="142" mass="15422">MDPAEEVAYRIALAREHLERARRRFSVEDWAGVVEAAQLAAENAAEAVIAHFHVPSWSHDPSGELEEVVAQLPQAARGAALRLAAIARALAPEHGLATYGRPQDRLTPAQLYDRSKALEALGAAEEALRLAELVLRELGYAP</sequence>
<dbReference type="InterPro" id="IPR007842">
    <property type="entry name" value="HEPN_dom"/>
</dbReference>
<evidence type="ECO:0000313" key="2">
    <source>
        <dbReference type="EMBL" id="HGB24835.1"/>
    </source>
</evidence>
<proteinExistence type="predicted"/>
<dbReference type="Gene3D" id="1.20.120.330">
    <property type="entry name" value="Nucleotidyltransferases domain 2"/>
    <property type="match status" value="1"/>
</dbReference>
<evidence type="ECO:0000259" key="1">
    <source>
        <dbReference type="Pfam" id="PF05168"/>
    </source>
</evidence>
<feature type="domain" description="HEPN" evidence="1">
    <location>
        <begin position="11"/>
        <end position="132"/>
    </location>
</feature>
<name>A0A7C3SMW8_THEPE</name>
<gene>
    <name evidence="3" type="ORF">ENM88_01970</name>
    <name evidence="2" type="ORF">ENV88_02085</name>
</gene>
<organism evidence="2">
    <name type="scientific">Thermofilum pendens</name>
    <dbReference type="NCBI Taxonomy" id="2269"/>
    <lineage>
        <taxon>Archaea</taxon>
        <taxon>Thermoproteota</taxon>
        <taxon>Thermoprotei</taxon>
        <taxon>Thermofilales</taxon>
        <taxon>Thermofilaceae</taxon>
        <taxon>Thermofilum</taxon>
    </lineage>
</organism>
<dbReference type="EMBL" id="DRZM01000069">
    <property type="protein sequence ID" value="HHP04505.1"/>
    <property type="molecule type" value="Genomic_DNA"/>
</dbReference>
<dbReference type="EMBL" id="DTIB01000047">
    <property type="protein sequence ID" value="HGB24835.1"/>
    <property type="molecule type" value="Genomic_DNA"/>
</dbReference>
<comment type="caution">
    <text evidence="2">The sequence shown here is derived from an EMBL/GenBank/DDBJ whole genome shotgun (WGS) entry which is preliminary data.</text>
</comment>
<reference evidence="2" key="1">
    <citation type="journal article" date="2020" name="mSystems">
        <title>Genome- and Community-Level Interaction Insights into Carbon Utilization and Element Cycling Functions of Hydrothermarchaeota in Hydrothermal Sediment.</title>
        <authorList>
            <person name="Zhou Z."/>
            <person name="Liu Y."/>
            <person name="Xu W."/>
            <person name="Pan J."/>
            <person name="Luo Z.H."/>
            <person name="Li M."/>
        </authorList>
    </citation>
    <scope>NUCLEOTIDE SEQUENCE [LARGE SCALE GENOMIC DNA]</scope>
    <source>
        <strain evidence="3">SpSt-1125</strain>
        <strain evidence="2">SpSt-8</strain>
    </source>
</reference>
<dbReference type="AlphaFoldDB" id="A0A7C3SMW8"/>
<protein>
    <submittedName>
        <fullName evidence="2">HEPN domain-containing protein</fullName>
    </submittedName>
</protein>
<dbReference type="Pfam" id="PF05168">
    <property type="entry name" value="HEPN"/>
    <property type="match status" value="1"/>
</dbReference>